<reference evidence="2" key="1">
    <citation type="journal article" date="2023" name="Genome Biol. Evol.">
        <title>Long-read-based Genome Assembly of Drosophila gunungcola Reveals Fewer Chemosensory Genes in Flower-breeding Species.</title>
        <authorList>
            <person name="Negi A."/>
            <person name="Liao B.Y."/>
            <person name="Yeh S.D."/>
        </authorList>
    </citation>
    <scope>NUCLEOTIDE SEQUENCE</scope>
    <source>
        <strain evidence="2">Sukarami</strain>
    </source>
</reference>
<dbReference type="Proteomes" id="UP001059596">
    <property type="component" value="Unassembled WGS sequence"/>
</dbReference>
<keyword evidence="1" id="KW-0812">Transmembrane</keyword>
<comment type="caution">
    <text evidence="2">The sequence shown here is derived from an EMBL/GenBank/DDBJ whole genome shotgun (WGS) entry which is preliminary data.</text>
</comment>
<proteinExistence type="predicted"/>
<feature type="transmembrane region" description="Helical" evidence="1">
    <location>
        <begin position="90"/>
        <end position="109"/>
    </location>
</feature>
<keyword evidence="3" id="KW-1185">Reference proteome</keyword>
<evidence type="ECO:0000256" key="1">
    <source>
        <dbReference type="SAM" id="Phobius"/>
    </source>
</evidence>
<dbReference type="AlphaFoldDB" id="A0A9P9YU68"/>
<keyword evidence="1" id="KW-1133">Transmembrane helix</keyword>
<evidence type="ECO:0000313" key="3">
    <source>
        <dbReference type="Proteomes" id="UP001059596"/>
    </source>
</evidence>
<organism evidence="2 3">
    <name type="scientific">Drosophila gunungcola</name>
    <name type="common">fruit fly</name>
    <dbReference type="NCBI Taxonomy" id="103775"/>
    <lineage>
        <taxon>Eukaryota</taxon>
        <taxon>Metazoa</taxon>
        <taxon>Ecdysozoa</taxon>
        <taxon>Arthropoda</taxon>
        <taxon>Hexapoda</taxon>
        <taxon>Insecta</taxon>
        <taxon>Pterygota</taxon>
        <taxon>Neoptera</taxon>
        <taxon>Endopterygota</taxon>
        <taxon>Diptera</taxon>
        <taxon>Brachycera</taxon>
        <taxon>Muscomorpha</taxon>
        <taxon>Ephydroidea</taxon>
        <taxon>Drosophilidae</taxon>
        <taxon>Drosophila</taxon>
        <taxon>Sophophora</taxon>
    </lineage>
</organism>
<protein>
    <submittedName>
        <fullName evidence="2">Uncharacterized protein</fullName>
    </submittedName>
</protein>
<gene>
    <name evidence="2" type="ORF">M5D96_004483</name>
</gene>
<keyword evidence="1" id="KW-0472">Membrane</keyword>
<sequence>MCICICICICKCNCVYVDLVAHDALLICKAFSFYFYVDVVFVHCQKYERKVFGGRKRVGGRGDSPLRVRVCVCVCVDLVCRVSISIFNFSFINFAFSLGVLGFCLLFSLTK</sequence>
<accession>A0A9P9YU68</accession>
<name>A0A9P9YU68_9MUSC</name>
<dbReference type="EMBL" id="JAMKOV010000002">
    <property type="protein sequence ID" value="KAI8043156.1"/>
    <property type="molecule type" value="Genomic_DNA"/>
</dbReference>
<evidence type="ECO:0000313" key="2">
    <source>
        <dbReference type="EMBL" id="KAI8043156.1"/>
    </source>
</evidence>